<dbReference type="EMBL" id="FTRV01000010">
    <property type="protein sequence ID" value="SPM27458.1"/>
    <property type="molecule type" value="Genomic_DNA"/>
</dbReference>
<sequence length="47" mass="5342">VVIANHPDLADYVRPFGVPFIHIPATRAVLRHCEDRVISRDDQSVVF</sequence>
<protein>
    <submittedName>
        <fullName evidence="1">Formyltetrahydrofolate hydrolase</fullName>
    </submittedName>
</protein>
<evidence type="ECO:0000313" key="2">
    <source>
        <dbReference type="EMBL" id="SPM27458.1"/>
    </source>
</evidence>
<feature type="non-terminal residue" evidence="1">
    <location>
        <position position="1"/>
    </location>
</feature>
<dbReference type="STRING" id="1841859.GCA_900157385_00819"/>
<dbReference type="AlphaFoldDB" id="A0A2U3N749"/>
<gene>
    <name evidence="1" type="ORF">MTAB308_824</name>
    <name evidence="2" type="ORF">MTAB308_939</name>
</gene>
<proteinExistence type="predicted"/>
<keyword evidence="3" id="KW-1185">Reference proteome</keyword>
<keyword evidence="1" id="KW-0378">Hydrolase</keyword>
<name>A0A2U3N749_9MYCO</name>
<evidence type="ECO:0000313" key="1">
    <source>
        <dbReference type="EMBL" id="SPM27347.1"/>
    </source>
</evidence>
<accession>A0A2U3N749</accession>
<organism evidence="1 3">
    <name type="scientific">Mycobacterium terramassiliense</name>
    <dbReference type="NCBI Taxonomy" id="1841859"/>
    <lineage>
        <taxon>Bacteria</taxon>
        <taxon>Bacillati</taxon>
        <taxon>Actinomycetota</taxon>
        <taxon>Actinomycetes</taxon>
        <taxon>Mycobacteriales</taxon>
        <taxon>Mycobacteriaceae</taxon>
        <taxon>Mycobacterium</taxon>
    </lineage>
</organism>
<dbReference type="GO" id="GO:0016787">
    <property type="term" value="F:hydrolase activity"/>
    <property type="evidence" value="ECO:0007669"/>
    <property type="project" value="UniProtKB-KW"/>
</dbReference>
<evidence type="ECO:0000313" key="3">
    <source>
        <dbReference type="Proteomes" id="UP000241595"/>
    </source>
</evidence>
<dbReference type="Proteomes" id="UP000241595">
    <property type="component" value="Unassembled WGS sequence"/>
</dbReference>
<reference evidence="1 3" key="1">
    <citation type="submission" date="2017-01" db="EMBL/GenBank/DDBJ databases">
        <authorList>
            <consortium name="Urmite Genomes"/>
        </authorList>
    </citation>
    <scope>NUCLEOTIDE SEQUENCE [LARGE SCALE GENOMIC DNA]</scope>
    <source>
        <strain evidence="1 3">AB308</strain>
    </source>
</reference>
<dbReference type="EMBL" id="FTRV01000010">
    <property type="protein sequence ID" value="SPM27347.1"/>
    <property type="molecule type" value="Genomic_DNA"/>
</dbReference>